<dbReference type="Proteomes" id="UP001189429">
    <property type="component" value="Unassembled WGS sequence"/>
</dbReference>
<keyword evidence="3" id="KW-1185">Reference proteome</keyword>
<sequence length="223" mass="23388">MLGKQLLTSAPDPPTAVEGGCPLPMASSVVDGGVGAGETEPHQSSARESAEVNRRSATREVVKFAGSSKVLGWNMHLRTGLFPGIKVGQLRLSPTRLVSAATYKSTAAAQMSIEFLNAEGTIGLSRPYSDAGTLGLNEDAVLKILEDQDMVVTDVDCAENGYDPTLVDGLSSAVDASLNYKASLQTETPADPTKLVFNSNSFVNVISVKKPGNIAIWGGRTVH</sequence>
<evidence type="ECO:0000313" key="2">
    <source>
        <dbReference type="EMBL" id="CAK0879859.1"/>
    </source>
</evidence>
<protein>
    <submittedName>
        <fullName evidence="2">Uncharacterized protein</fullName>
    </submittedName>
</protein>
<organism evidence="2 3">
    <name type="scientific">Prorocentrum cordatum</name>
    <dbReference type="NCBI Taxonomy" id="2364126"/>
    <lineage>
        <taxon>Eukaryota</taxon>
        <taxon>Sar</taxon>
        <taxon>Alveolata</taxon>
        <taxon>Dinophyceae</taxon>
        <taxon>Prorocentrales</taxon>
        <taxon>Prorocentraceae</taxon>
        <taxon>Prorocentrum</taxon>
    </lineage>
</organism>
<feature type="region of interest" description="Disordered" evidence="1">
    <location>
        <begin position="1"/>
        <end position="56"/>
    </location>
</feature>
<dbReference type="EMBL" id="CAUYUJ010018009">
    <property type="protein sequence ID" value="CAK0879859.1"/>
    <property type="molecule type" value="Genomic_DNA"/>
</dbReference>
<proteinExistence type="predicted"/>
<reference evidence="2" key="1">
    <citation type="submission" date="2023-10" db="EMBL/GenBank/DDBJ databases">
        <authorList>
            <person name="Chen Y."/>
            <person name="Shah S."/>
            <person name="Dougan E. K."/>
            <person name="Thang M."/>
            <person name="Chan C."/>
        </authorList>
    </citation>
    <scope>NUCLEOTIDE SEQUENCE [LARGE SCALE GENOMIC DNA]</scope>
</reference>
<evidence type="ECO:0000313" key="3">
    <source>
        <dbReference type="Proteomes" id="UP001189429"/>
    </source>
</evidence>
<evidence type="ECO:0000256" key="1">
    <source>
        <dbReference type="SAM" id="MobiDB-lite"/>
    </source>
</evidence>
<name>A0ABN9W1H1_9DINO</name>
<accession>A0ABN9W1H1</accession>
<gene>
    <name evidence="2" type="ORF">PCOR1329_LOCUS63171</name>
</gene>
<comment type="caution">
    <text evidence="2">The sequence shown here is derived from an EMBL/GenBank/DDBJ whole genome shotgun (WGS) entry which is preliminary data.</text>
</comment>